<dbReference type="Proteomes" id="UP000198531">
    <property type="component" value="Unassembled WGS sequence"/>
</dbReference>
<dbReference type="GO" id="GO:0016020">
    <property type="term" value="C:membrane"/>
    <property type="evidence" value="ECO:0007669"/>
    <property type="project" value="TreeGrafter"/>
</dbReference>
<dbReference type="GO" id="GO:0016787">
    <property type="term" value="F:hydrolase activity"/>
    <property type="evidence" value="ECO:0007669"/>
    <property type="project" value="UniProtKB-KW"/>
</dbReference>
<gene>
    <name evidence="3" type="ORF">SAMN04487947_3371</name>
</gene>
<dbReference type="STRING" id="553469.SAMN04487947_3371"/>
<dbReference type="SUPFAM" id="SSF53474">
    <property type="entry name" value="alpha/beta-Hydrolases"/>
    <property type="match status" value="1"/>
</dbReference>
<keyword evidence="4" id="KW-1185">Reference proteome</keyword>
<protein>
    <submittedName>
        <fullName evidence="3">Pimeloyl-ACP methyl ester carboxylesterase</fullName>
    </submittedName>
</protein>
<dbReference type="RefSeq" id="WP_089809752.1">
    <property type="nucleotide sequence ID" value="NZ_FOYT01000003.1"/>
</dbReference>
<dbReference type="Pfam" id="PF00561">
    <property type="entry name" value="Abhydrolase_1"/>
    <property type="match status" value="1"/>
</dbReference>
<dbReference type="AlphaFoldDB" id="A0A1I6IJQ8"/>
<organism evidence="3 4">
    <name type="scientific">Halogeometricum rufum</name>
    <dbReference type="NCBI Taxonomy" id="553469"/>
    <lineage>
        <taxon>Archaea</taxon>
        <taxon>Methanobacteriati</taxon>
        <taxon>Methanobacteriota</taxon>
        <taxon>Stenosarchaea group</taxon>
        <taxon>Halobacteria</taxon>
        <taxon>Halobacteriales</taxon>
        <taxon>Haloferacaceae</taxon>
        <taxon>Halogeometricum</taxon>
    </lineage>
</organism>
<reference evidence="4" key="1">
    <citation type="submission" date="2016-10" db="EMBL/GenBank/DDBJ databases">
        <authorList>
            <person name="Varghese N."/>
            <person name="Submissions S."/>
        </authorList>
    </citation>
    <scope>NUCLEOTIDE SEQUENCE [LARGE SCALE GENOMIC DNA]</scope>
    <source>
        <strain evidence="4">CGMCC 1.7736</strain>
    </source>
</reference>
<accession>A0A1I6IJQ8</accession>
<dbReference type="Gene3D" id="3.40.50.1820">
    <property type="entry name" value="alpha/beta hydrolase"/>
    <property type="match status" value="1"/>
</dbReference>
<keyword evidence="1" id="KW-0378">Hydrolase</keyword>
<dbReference type="PRINTS" id="PR00111">
    <property type="entry name" value="ABHYDROLASE"/>
</dbReference>
<evidence type="ECO:0000256" key="1">
    <source>
        <dbReference type="ARBA" id="ARBA00022801"/>
    </source>
</evidence>
<sequence>MEVERSTPANGTRTETGRVRTNDVDTYYVRRGDGPPVVFVHGMATSTAQWDAQMDALSEYTTIAYDVRGHGRTGGSDRKSYDVELYASDLDALLTALDVERPLLCGLSMGGCIAQVYAARQPENVTGLVLADTFSADELSFGARLVFANLRLLGRLDGVVRYTTLNRLQTWVGNRLAPGVAGDGTAIQRVMETGPRIPHAEFVKIADSVAAFPDSDFDVAGITAPTLVLYGEHNPDVLVEMHERLAARLTNADVDVRVVPAAGHASNVDNPAFFTDAVRRFARRVFEPND</sequence>
<dbReference type="InterPro" id="IPR000073">
    <property type="entry name" value="AB_hydrolase_1"/>
</dbReference>
<dbReference type="PANTHER" id="PTHR43798">
    <property type="entry name" value="MONOACYLGLYCEROL LIPASE"/>
    <property type="match status" value="1"/>
</dbReference>
<evidence type="ECO:0000313" key="4">
    <source>
        <dbReference type="Proteomes" id="UP000198531"/>
    </source>
</evidence>
<dbReference type="InterPro" id="IPR029058">
    <property type="entry name" value="AB_hydrolase_fold"/>
</dbReference>
<evidence type="ECO:0000313" key="3">
    <source>
        <dbReference type="EMBL" id="SFR66962.1"/>
    </source>
</evidence>
<feature type="domain" description="AB hydrolase-1" evidence="2">
    <location>
        <begin position="35"/>
        <end position="271"/>
    </location>
</feature>
<proteinExistence type="predicted"/>
<dbReference type="InterPro" id="IPR050266">
    <property type="entry name" value="AB_hydrolase_sf"/>
</dbReference>
<dbReference type="OrthoDB" id="111592at2157"/>
<name>A0A1I6IJQ8_9EURY</name>
<dbReference type="EMBL" id="FOYT01000003">
    <property type="protein sequence ID" value="SFR66962.1"/>
    <property type="molecule type" value="Genomic_DNA"/>
</dbReference>
<evidence type="ECO:0000259" key="2">
    <source>
        <dbReference type="Pfam" id="PF00561"/>
    </source>
</evidence>
<dbReference type="PANTHER" id="PTHR43798:SF31">
    <property type="entry name" value="AB HYDROLASE SUPERFAMILY PROTEIN YCLE"/>
    <property type="match status" value="1"/>
</dbReference>